<dbReference type="Gene3D" id="3.90.180.10">
    <property type="entry name" value="Medium-chain alcohol dehydrogenases, catalytic domain"/>
    <property type="match status" value="1"/>
</dbReference>
<sequence>MLAAVIKEFGGPEVLVRVGASGVNPVDTYIRNGQYAVLPTLPYTPGRDGAGIVEKVGADVRDVNIGDRVFFASPVTGSAAEYCLADRVFPLPPGLTLQEGACVGVPYMTAYRALFLLGKAQKGQRILVHGASGGVGVAAVQMAAERGCTVVGTAGTDDGAKLVLTNGATDVFNHRTAGYLEEMKKKYPEGFDLIVEMAAHQNLASDLDLLAKNGRVAIVESRGEVKVNPRALMSKESSVFGVQLGLSTPEDWAESSSYVYKFLNSSRFRPAIGRVYPLESIAAAHRDIMAGGGAHGKLIVSINDQL</sequence>
<dbReference type="InterPro" id="IPR020843">
    <property type="entry name" value="ER"/>
</dbReference>
<organism evidence="4 5">
    <name type="scientific">Heligmosomoides polygyrus</name>
    <name type="common">Parasitic roundworm</name>
    <dbReference type="NCBI Taxonomy" id="6339"/>
    <lineage>
        <taxon>Eukaryota</taxon>
        <taxon>Metazoa</taxon>
        <taxon>Ecdysozoa</taxon>
        <taxon>Nematoda</taxon>
        <taxon>Chromadorea</taxon>
        <taxon>Rhabditida</taxon>
        <taxon>Rhabditina</taxon>
        <taxon>Rhabditomorpha</taxon>
        <taxon>Strongyloidea</taxon>
        <taxon>Heligmosomidae</taxon>
        <taxon>Heligmosomoides</taxon>
    </lineage>
</organism>
<reference evidence="3 4" key="1">
    <citation type="submission" date="2018-11" db="EMBL/GenBank/DDBJ databases">
        <authorList>
            <consortium name="Pathogen Informatics"/>
        </authorList>
    </citation>
    <scope>NUCLEOTIDE SEQUENCE [LARGE SCALE GENOMIC DNA]</scope>
</reference>
<dbReference type="FunFam" id="3.40.50.720:FF:000244">
    <property type="entry name" value="quinone oxidoreductase"/>
    <property type="match status" value="1"/>
</dbReference>
<dbReference type="InterPro" id="IPR036291">
    <property type="entry name" value="NAD(P)-bd_dom_sf"/>
</dbReference>
<dbReference type="InterPro" id="IPR051603">
    <property type="entry name" value="Zinc-ADH_QOR/CCCR"/>
</dbReference>
<dbReference type="PANTHER" id="PTHR44154">
    <property type="entry name" value="QUINONE OXIDOREDUCTASE"/>
    <property type="match status" value="1"/>
</dbReference>
<dbReference type="InterPro" id="IPR011032">
    <property type="entry name" value="GroES-like_sf"/>
</dbReference>
<dbReference type="CDD" id="cd08253">
    <property type="entry name" value="zeta_crystallin"/>
    <property type="match status" value="1"/>
</dbReference>
<proteinExistence type="predicted"/>
<dbReference type="InterPro" id="IPR013149">
    <property type="entry name" value="ADH-like_C"/>
</dbReference>
<dbReference type="WBParaSite" id="HPBE_0000738901-mRNA-1">
    <property type="protein sequence ID" value="HPBE_0000738901-mRNA-1"/>
    <property type="gene ID" value="HPBE_0000738901"/>
</dbReference>
<dbReference type="Proteomes" id="UP000050761">
    <property type="component" value="Unassembled WGS sequence"/>
</dbReference>
<dbReference type="Pfam" id="PF08240">
    <property type="entry name" value="ADH_N"/>
    <property type="match status" value="1"/>
</dbReference>
<dbReference type="SMART" id="SM00829">
    <property type="entry name" value="PKS_ER"/>
    <property type="match status" value="1"/>
</dbReference>
<keyword evidence="1" id="KW-0521">NADP</keyword>
<evidence type="ECO:0000313" key="5">
    <source>
        <dbReference type="WBParaSite" id="HPBE_0000738901-mRNA-1"/>
    </source>
</evidence>
<dbReference type="GO" id="GO:0003730">
    <property type="term" value="F:mRNA 3'-UTR binding"/>
    <property type="evidence" value="ECO:0007669"/>
    <property type="project" value="TreeGrafter"/>
</dbReference>
<dbReference type="Pfam" id="PF00107">
    <property type="entry name" value="ADH_zinc_N"/>
    <property type="match status" value="1"/>
</dbReference>
<evidence type="ECO:0000313" key="3">
    <source>
        <dbReference type="EMBL" id="VDO72067.1"/>
    </source>
</evidence>
<dbReference type="OrthoDB" id="3941538at2759"/>
<accession>A0A183FJY9</accession>
<dbReference type="EMBL" id="UZAH01025875">
    <property type="protein sequence ID" value="VDO72067.1"/>
    <property type="molecule type" value="Genomic_DNA"/>
</dbReference>
<dbReference type="SUPFAM" id="SSF51735">
    <property type="entry name" value="NAD(P)-binding Rossmann-fold domains"/>
    <property type="match status" value="1"/>
</dbReference>
<dbReference type="SUPFAM" id="SSF50129">
    <property type="entry name" value="GroES-like"/>
    <property type="match status" value="1"/>
</dbReference>
<reference evidence="5" key="2">
    <citation type="submission" date="2019-09" db="UniProtKB">
        <authorList>
            <consortium name="WormBaseParasite"/>
        </authorList>
    </citation>
    <scope>IDENTIFICATION</scope>
</reference>
<gene>
    <name evidence="3" type="ORF">HPBE_LOCUS7390</name>
</gene>
<dbReference type="PANTHER" id="PTHR44154:SF1">
    <property type="entry name" value="QUINONE OXIDOREDUCTASE"/>
    <property type="match status" value="1"/>
</dbReference>
<dbReference type="GO" id="GO:0005829">
    <property type="term" value="C:cytosol"/>
    <property type="evidence" value="ECO:0007669"/>
    <property type="project" value="TreeGrafter"/>
</dbReference>
<evidence type="ECO:0000313" key="4">
    <source>
        <dbReference type="Proteomes" id="UP000050761"/>
    </source>
</evidence>
<dbReference type="GO" id="GO:0003960">
    <property type="term" value="F:quinone reductase (NADPH) activity"/>
    <property type="evidence" value="ECO:0007669"/>
    <property type="project" value="TreeGrafter"/>
</dbReference>
<dbReference type="InterPro" id="IPR013154">
    <property type="entry name" value="ADH-like_N"/>
</dbReference>
<dbReference type="AlphaFoldDB" id="A0A183FJY9"/>
<keyword evidence="4" id="KW-1185">Reference proteome</keyword>
<dbReference type="GO" id="GO:0070402">
    <property type="term" value="F:NADPH binding"/>
    <property type="evidence" value="ECO:0007669"/>
    <property type="project" value="TreeGrafter"/>
</dbReference>
<evidence type="ECO:0000256" key="1">
    <source>
        <dbReference type="ARBA" id="ARBA00022857"/>
    </source>
</evidence>
<feature type="domain" description="Enoyl reductase (ER)" evidence="2">
    <location>
        <begin position="2"/>
        <end position="300"/>
    </location>
</feature>
<name>A0A183FJY9_HELPZ</name>
<evidence type="ECO:0000259" key="2">
    <source>
        <dbReference type="SMART" id="SM00829"/>
    </source>
</evidence>
<dbReference type="Gene3D" id="3.40.50.720">
    <property type="entry name" value="NAD(P)-binding Rossmann-like Domain"/>
    <property type="match status" value="1"/>
</dbReference>
<protein>
    <submittedName>
        <fullName evidence="5">PKS_ER domain-containing protein</fullName>
    </submittedName>
</protein>
<accession>A0A3P7YHX6</accession>